<dbReference type="AlphaFoldDB" id="A0A515CT68"/>
<name>A0A515CT68_SERLI</name>
<sequence length="493" mass="52537">MSQGLPVSNIVSVTVNMALRAAQSRNFGALLVVGGSDVIDGSQRMRSYSGITDVGADFGMEAPEYKAASLYFQQTPQPRTLYIGRWIKEDQAALLRCAILTPAQMAISTWASVTDGAMKISIDGTNKTVTAVDFSAETNLNGVAARITEKLTTATVTWDAVNSRFIITSKTSGASSAVGYGSANTTGTDISAMMGAVQSAGALAIARAAAENIQACIFKLADMSTGWYGLQIADTSLSDDDVISVAAFIQSDEVSRIFGYTTQNTGVLDLDNTNDIASKLKNAKYGRTFIQYSGVSPYASASIFGRAFTVNFLGNNTTITLKFKQEPGITPETLTQTQAKTLTAKNCNMFVNYDNDTAIIQEGLMCNGDFFDERHGLDWLQNYVQNNLYNVLYTSTTKVPQTDPGITRLLTSVNGSLGQGVTNGLIAPGVWNGDPLGGLNTGDTLTTGYYTYAPPIASQAQADREARKAPVIQCAIKLAGAVHFADVIINVNR</sequence>
<dbReference type="InterPro" id="IPR021808">
    <property type="entry name" value="DUF3383"/>
</dbReference>
<evidence type="ECO:0000313" key="2">
    <source>
        <dbReference type="Proteomes" id="UP000317572"/>
    </source>
</evidence>
<gene>
    <name evidence="1" type="ORF">EGO53_05750</name>
</gene>
<organism evidence="1 2">
    <name type="scientific">Serratia liquefaciens</name>
    <dbReference type="NCBI Taxonomy" id="614"/>
    <lineage>
        <taxon>Bacteria</taxon>
        <taxon>Pseudomonadati</taxon>
        <taxon>Pseudomonadota</taxon>
        <taxon>Gammaproteobacteria</taxon>
        <taxon>Enterobacterales</taxon>
        <taxon>Yersiniaceae</taxon>
        <taxon>Serratia</taxon>
    </lineage>
</organism>
<dbReference type="EMBL" id="CP033893">
    <property type="protein sequence ID" value="QDL31313.1"/>
    <property type="molecule type" value="Genomic_DNA"/>
</dbReference>
<reference evidence="1 2" key="1">
    <citation type="submission" date="2018-11" db="EMBL/GenBank/DDBJ databases">
        <title>The first complete genome of Serratia liquefaciens isolated from metalophyte plant revel distinctness adaptive mechanisms in an extreme habitat.</title>
        <authorList>
            <person name="Caneschi W.L."/>
            <person name="Sanchez A.B."/>
            <person name="Felestrino E.B."/>
            <person name="Assis R.A.B."/>
            <person name="Lemes C.G.C."/>
            <person name="Cordeiro I.F."/>
            <person name="Fonseca N.P."/>
            <person name="Villa M."/>
            <person name="Vieira I.T."/>
            <person name="Moraes L.A."/>
            <person name="Kamino L.H.Y."/>
            <person name="do Carmo F."/>
            <person name="Garcia C.M."/>
            <person name="Almeida N.F."/>
            <person name="Silva R.S."/>
            <person name="Ferro J.A."/>
            <person name="Ferro M.I.T."/>
            <person name="Varani A.M."/>
            <person name="Ferreira R.M."/>
            <person name="dos Santos V.L."/>
            <person name="Silva U.C."/>
            <person name="Setubal J.C."/>
            <person name="Moreira L.M."/>
        </authorList>
    </citation>
    <scope>NUCLEOTIDE SEQUENCE [LARGE SCALE GENOMIC DNA]</scope>
    <source>
        <strain evidence="1 2">FG3</strain>
    </source>
</reference>
<dbReference type="RefSeq" id="WP_142814898.1">
    <property type="nucleotide sequence ID" value="NZ_CP033893.1"/>
</dbReference>
<accession>A0A515CT68</accession>
<dbReference type="Proteomes" id="UP000317572">
    <property type="component" value="Chromosome"/>
</dbReference>
<evidence type="ECO:0000313" key="1">
    <source>
        <dbReference type="EMBL" id="QDL31313.1"/>
    </source>
</evidence>
<protein>
    <submittedName>
        <fullName evidence="1">DUF3383 domain-containing protein</fullName>
    </submittedName>
</protein>
<dbReference type="Pfam" id="PF11863">
    <property type="entry name" value="DUF3383"/>
    <property type="match status" value="1"/>
</dbReference>
<proteinExistence type="predicted"/>